<accession>A0A6J5MCW3</accession>
<dbReference type="EMBL" id="LR796418">
    <property type="protein sequence ID" value="CAB4143133.1"/>
    <property type="molecule type" value="Genomic_DNA"/>
</dbReference>
<gene>
    <name evidence="2" type="ORF">UFOVP436_79</name>
    <name evidence="3" type="ORF">UFOVP784_79</name>
</gene>
<evidence type="ECO:0000313" key="3">
    <source>
        <dbReference type="EMBL" id="CAB4162637.1"/>
    </source>
</evidence>
<name>A0A6J5MCW3_9CAUD</name>
<evidence type="ECO:0000256" key="1">
    <source>
        <dbReference type="SAM" id="MobiDB-lite"/>
    </source>
</evidence>
<organism evidence="2">
    <name type="scientific">uncultured Caudovirales phage</name>
    <dbReference type="NCBI Taxonomy" id="2100421"/>
    <lineage>
        <taxon>Viruses</taxon>
        <taxon>Duplodnaviria</taxon>
        <taxon>Heunggongvirae</taxon>
        <taxon>Uroviricota</taxon>
        <taxon>Caudoviricetes</taxon>
        <taxon>Peduoviridae</taxon>
        <taxon>Maltschvirus</taxon>
        <taxon>Maltschvirus maltsch</taxon>
    </lineage>
</organism>
<reference evidence="2" key="1">
    <citation type="submission" date="2020-04" db="EMBL/GenBank/DDBJ databases">
        <authorList>
            <person name="Chiriac C."/>
            <person name="Salcher M."/>
            <person name="Ghai R."/>
            <person name="Kavagutti S V."/>
        </authorList>
    </citation>
    <scope>NUCLEOTIDE SEQUENCE</scope>
</reference>
<feature type="region of interest" description="Disordered" evidence="1">
    <location>
        <begin position="1"/>
        <end position="20"/>
    </location>
</feature>
<sequence>MATQYPASLDNFVNPTSTDRLDSVSVPHHQQHTDINDAVEALQTVIGLNPAGSHLTVKDRIIAAETNISTQSVLNGLTDVTINTAVSGQILRYNGSQWVNYAESDLVDGGNF</sequence>
<dbReference type="EMBL" id="LR796737">
    <property type="protein sequence ID" value="CAB4162637.1"/>
    <property type="molecule type" value="Genomic_DNA"/>
</dbReference>
<evidence type="ECO:0000313" key="2">
    <source>
        <dbReference type="EMBL" id="CAB4143133.1"/>
    </source>
</evidence>
<feature type="compositionally biased region" description="Polar residues" evidence="1">
    <location>
        <begin position="1"/>
        <end position="18"/>
    </location>
</feature>
<protein>
    <submittedName>
        <fullName evidence="2">Uncharacterized protein</fullName>
    </submittedName>
</protein>
<proteinExistence type="predicted"/>